<evidence type="ECO:0000256" key="3">
    <source>
        <dbReference type="ARBA" id="ARBA00037469"/>
    </source>
</evidence>
<sequence>MSTFRATSTWTSGGHQNSRNSSVASNFTHRNVAPSSHSSSHNRIFNRNTALGYQASNMSPGVLGQTPSPQIHSNTAYSYASQNQPHPQNIFGSFVGSLLSTALQQQQCNSSCNGYGTGTVVPNAITRNPCGNSSNTTRNNGSPQIDTALSSTNVYIRGLDASTTDEDLRKRCEKYGTILSTKAIMDKTTGQCKGYGFVDFDKAESAVAAVDGLNQEGKIQAQMAKVSGVHQEQDPTNLYFANLPPKFTENDLEKTLMSYGVVISTRILKDQDGCSRGVGFARMDSKELCDKIIKEMNGKAILNGTTQPLLVKFADSGKKTKPKASQIPAVYPNIPQLDISQYFTNQYEHLSGGYIRSAPMPYVFPAPSQYVVNSPYPPVISGLVGKLTLISYPDPQMGGLASQLHSLSLQGTNAAVTQQPTDLSASVGSAAVSTGQSSAASVQPVAMHPSYSYQIYSYPLQYGMQSAESNLATMALMQSATPPTAYMPSSDLIVHPELSNPAAIYASQPPPTLQTPAPAGTASGK</sequence>
<evidence type="ECO:0000256" key="1">
    <source>
        <dbReference type="ARBA" id="ARBA00022737"/>
    </source>
</evidence>
<dbReference type="PROSITE" id="PS50102">
    <property type="entry name" value="RRM"/>
    <property type="match status" value="2"/>
</dbReference>
<dbReference type="GO" id="GO:1990904">
    <property type="term" value="C:ribonucleoprotein complex"/>
    <property type="evidence" value="ECO:0007669"/>
    <property type="project" value="InterPro"/>
</dbReference>
<dbReference type="PRINTS" id="PR00961">
    <property type="entry name" value="HUDSXLRNA"/>
</dbReference>
<dbReference type="Pfam" id="PF00076">
    <property type="entry name" value="RRM_1"/>
    <property type="match status" value="2"/>
</dbReference>
<organism evidence="8 9">
    <name type="scientific">Syphacia muris</name>
    <dbReference type="NCBI Taxonomy" id="451379"/>
    <lineage>
        <taxon>Eukaryota</taxon>
        <taxon>Metazoa</taxon>
        <taxon>Ecdysozoa</taxon>
        <taxon>Nematoda</taxon>
        <taxon>Chromadorea</taxon>
        <taxon>Rhabditida</taxon>
        <taxon>Spirurina</taxon>
        <taxon>Oxyuridomorpha</taxon>
        <taxon>Oxyuroidea</taxon>
        <taxon>Oxyuridae</taxon>
        <taxon>Syphacia</taxon>
    </lineage>
</organism>
<dbReference type="SUPFAM" id="SSF54928">
    <property type="entry name" value="RNA-binding domain, RBD"/>
    <property type="match status" value="1"/>
</dbReference>
<dbReference type="Gene3D" id="3.30.70.330">
    <property type="match status" value="2"/>
</dbReference>
<protein>
    <recommendedName>
        <fullName evidence="4">Protein alan shepard</fullName>
    </recommendedName>
</protein>
<keyword evidence="1" id="KW-0677">Repeat</keyword>
<dbReference type="STRING" id="451379.A0A0N5AKW7"/>
<evidence type="ECO:0000256" key="4">
    <source>
        <dbReference type="ARBA" id="ARBA00039536"/>
    </source>
</evidence>
<feature type="region of interest" description="Disordered" evidence="6">
    <location>
        <begin position="1"/>
        <end position="24"/>
    </location>
</feature>
<dbReference type="InterPro" id="IPR002343">
    <property type="entry name" value="Hud_Sxl_RNA"/>
</dbReference>
<dbReference type="WBParaSite" id="SMUV_0000515501-mRNA-1">
    <property type="protein sequence ID" value="SMUV_0000515501-mRNA-1"/>
    <property type="gene ID" value="SMUV_0000515501"/>
</dbReference>
<proteinExistence type="predicted"/>
<feature type="domain" description="RRM" evidence="7">
    <location>
        <begin position="236"/>
        <end position="316"/>
    </location>
</feature>
<reference evidence="9" key="1">
    <citation type="submission" date="2017-02" db="UniProtKB">
        <authorList>
            <consortium name="WormBaseParasite"/>
        </authorList>
    </citation>
    <scope>IDENTIFICATION</scope>
</reference>
<dbReference type="SMART" id="SM00360">
    <property type="entry name" value="RRM"/>
    <property type="match status" value="2"/>
</dbReference>
<evidence type="ECO:0000256" key="2">
    <source>
        <dbReference type="ARBA" id="ARBA00022884"/>
    </source>
</evidence>
<feature type="compositionally biased region" description="Low complexity" evidence="6">
    <location>
        <begin position="514"/>
        <end position="525"/>
    </location>
</feature>
<accession>A0A0N5AKW7</accession>
<keyword evidence="8" id="KW-1185">Reference proteome</keyword>
<comment type="function">
    <text evidence="3">Has a role in the perception of gravity.</text>
</comment>
<name>A0A0N5AKW7_9BILA</name>
<keyword evidence="2 5" id="KW-0694">RNA-binding</keyword>
<dbReference type="PANTHER" id="PTHR24012">
    <property type="entry name" value="RNA BINDING PROTEIN"/>
    <property type="match status" value="1"/>
</dbReference>
<feature type="region of interest" description="Disordered" evidence="6">
    <location>
        <begin position="503"/>
        <end position="525"/>
    </location>
</feature>
<dbReference type="GO" id="GO:0003723">
    <property type="term" value="F:RNA binding"/>
    <property type="evidence" value="ECO:0007669"/>
    <property type="project" value="UniProtKB-UniRule"/>
</dbReference>
<feature type="domain" description="RRM" evidence="7">
    <location>
        <begin position="152"/>
        <end position="226"/>
    </location>
</feature>
<evidence type="ECO:0000313" key="9">
    <source>
        <dbReference type="WBParaSite" id="SMUV_0000515501-mRNA-1"/>
    </source>
</evidence>
<dbReference type="InterPro" id="IPR012677">
    <property type="entry name" value="Nucleotide-bd_a/b_plait_sf"/>
</dbReference>
<dbReference type="CDD" id="cd12243">
    <property type="entry name" value="RRM1_MSSP"/>
    <property type="match status" value="1"/>
</dbReference>
<dbReference type="Proteomes" id="UP000046393">
    <property type="component" value="Unplaced"/>
</dbReference>
<evidence type="ECO:0000313" key="8">
    <source>
        <dbReference type="Proteomes" id="UP000046393"/>
    </source>
</evidence>
<evidence type="ECO:0000256" key="5">
    <source>
        <dbReference type="PROSITE-ProRule" id="PRU00176"/>
    </source>
</evidence>
<evidence type="ECO:0000256" key="6">
    <source>
        <dbReference type="SAM" id="MobiDB-lite"/>
    </source>
</evidence>
<dbReference type="InterPro" id="IPR000504">
    <property type="entry name" value="RRM_dom"/>
</dbReference>
<dbReference type="AlphaFoldDB" id="A0A0N5AKW7"/>
<dbReference type="InterPro" id="IPR035979">
    <property type="entry name" value="RBD_domain_sf"/>
</dbReference>
<evidence type="ECO:0000259" key="7">
    <source>
        <dbReference type="PROSITE" id="PS50102"/>
    </source>
</evidence>
<dbReference type="FunFam" id="3.30.70.330:FF:000482">
    <property type="entry name" value="SUPpressor"/>
    <property type="match status" value="1"/>
</dbReference>